<feature type="region of interest" description="Disordered" evidence="1">
    <location>
        <begin position="20"/>
        <end position="164"/>
    </location>
</feature>
<dbReference type="GO" id="GO:0001837">
    <property type="term" value="P:epithelial to mesenchymal transition"/>
    <property type="evidence" value="ECO:0007669"/>
    <property type="project" value="TreeGrafter"/>
</dbReference>
<evidence type="ECO:0000256" key="1">
    <source>
        <dbReference type="SAM" id="MobiDB-lite"/>
    </source>
</evidence>
<dbReference type="GO" id="GO:0005813">
    <property type="term" value="C:centrosome"/>
    <property type="evidence" value="ECO:0007669"/>
    <property type="project" value="TreeGrafter"/>
</dbReference>
<dbReference type="GO" id="GO:0060234">
    <property type="term" value="P:neuroblast delamination"/>
    <property type="evidence" value="ECO:0007669"/>
    <property type="project" value="TreeGrafter"/>
</dbReference>
<feature type="compositionally biased region" description="Polar residues" evidence="1">
    <location>
        <begin position="48"/>
        <end position="61"/>
    </location>
</feature>
<evidence type="ECO:0000313" key="2">
    <source>
        <dbReference type="EMBL" id="CDQ80523.1"/>
    </source>
</evidence>
<evidence type="ECO:0000313" key="3">
    <source>
        <dbReference type="Proteomes" id="UP000193380"/>
    </source>
</evidence>
<dbReference type="InterPro" id="IPR052655">
    <property type="entry name" value="AKNA_Centrosome-Trans_reg"/>
</dbReference>
<feature type="compositionally biased region" description="Basic and acidic residues" evidence="1">
    <location>
        <begin position="115"/>
        <end position="125"/>
    </location>
</feature>
<sequence>MWRLRSEAIQSLQAEVGRLKERLEGSLRQTNPPSPVRAPPSAQDGHTHSLSSTPRTRSAQQRRGGGQHVSMSVGGDGGDKPDCRGRQAPVCPQCSPQTHSHGHSTRPDGGGGDTEPIHSHTDLHSRHCPTCGRSQTYRSTSTKHDRRTESDSGPAHRGSWPMSSPHGDVRGVYFAAPPPPVLGSVPLVQCMPVCPPVLYYSSPVMNVAPSQPQPIYVSLGGGVATGVRGHHEQVRGRAGHSLSADQRSLSSSLNHAIEAARGMREASRRMARTIATGLHHQEALSLSCMY</sequence>
<protein>
    <submittedName>
        <fullName evidence="2">Uncharacterized protein</fullName>
    </submittedName>
</protein>
<name>A0A060XLM9_ONCMY</name>
<dbReference type="Proteomes" id="UP000193380">
    <property type="component" value="Unassembled WGS sequence"/>
</dbReference>
<gene>
    <name evidence="2" type="ORF">GSONMT00033426001</name>
</gene>
<dbReference type="EMBL" id="FR905616">
    <property type="protein sequence ID" value="CDQ80523.1"/>
    <property type="molecule type" value="Genomic_DNA"/>
</dbReference>
<dbReference type="PANTHER" id="PTHR21510">
    <property type="entry name" value="AKNA DOMAIN-CONTAINING PROTEIN"/>
    <property type="match status" value="1"/>
</dbReference>
<dbReference type="PANTHER" id="PTHR21510:SF15">
    <property type="entry name" value="MICROTUBULE ORGANIZATION PROTEIN AKNA"/>
    <property type="match status" value="1"/>
</dbReference>
<dbReference type="PaxDb" id="8022-A0A060XLM9"/>
<dbReference type="AlphaFoldDB" id="A0A060XLM9"/>
<dbReference type="STRING" id="8022.A0A060XLM9"/>
<dbReference type="GO" id="GO:0021849">
    <property type="term" value="P:neuroblast division in subventricular zone"/>
    <property type="evidence" value="ECO:0007669"/>
    <property type="project" value="TreeGrafter"/>
</dbReference>
<proteinExistence type="predicted"/>
<reference evidence="2" key="2">
    <citation type="submission" date="2014-03" db="EMBL/GenBank/DDBJ databases">
        <authorList>
            <person name="Genoscope - CEA"/>
        </authorList>
    </citation>
    <scope>NUCLEOTIDE SEQUENCE</scope>
</reference>
<reference evidence="2" key="1">
    <citation type="journal article" date="2014" name="Nat. Commun.">
        <title>The rainbow trout genome provides novel insights into evolution after whole-genome duplication in vertebrates.</title>
        <authorList>
            <person name="Berthelot C."/>
            <person name="Brunet F."/>
            <person name="Chalopin D."/>
            <person name="Juanchich A."/>
            <person name="Bernard M."/>
            <person name="Noel B."/>
            <person name="Bento P."/>
            <person name="Da Silva C."/>
            <person name="Labadie K."/>
            <person name="Alberti A."/>
            <person name="Aury J.M."/>
            <person name="Louis A."/>
            <person name="Dehais P."/>
            <person name="Bardou P."/>
            <person name="Montfort J."/>
            <person name="Klopp C."/>
            <person name="Cabau C."/>
            <person name="Gaspin C."/>
            <person name="Thorgaard G.H."/>
            <person name="Boussaha M."/>
            <person name="Quillet E."/>
            <person name="Guyomard R."/>
            <person name="Galiana D."/>
            <person name="Bobe J."/>
            <person name="Volff J.N."/>
            <person name="Genet C."/>
            <person name="Wincker P."/>
            <person name="Jaillon O."/>
            <person name="Roest Crollius H."/>
            <person name="Guiguen Y."/>
        </authorList>
    </citation>
    <scope>NUCLEOTIDE SEQUENCE [LARGE SCALE GENOMIC DNA]</scope>
</reference>
<accession>A0A060XLM9</accession>
<organism evidence="2 3">
    <name type="scientific">Oncorhynchus mykiss</name>
    <name type="common">Rainbow trout</name>
    <name type="synonym">Salmo gairdneri</name>
    <dbReference type="NCBI Taxonomy" id="8022"/>
    <lineage>
        <taxon>Eukaryota</taxon>
        <taxon>Metazoa</taxon>
        <taxon>Chordata</taxon>
        <taxon>Craniata</taxon>
        <taxon>Vertebrata</taxon>
        <taxon>Euteleostomi</taxon>
        <taxon>Actinopterygii</taxon>
        <taxon>Neopterygii</taxon>
        <taxon>Teleostei</taxon>
        <taxon>Protacanthopterygii</taxon>
        <taxon>Salmoniformes</taxon>
        <taxon>Salmonidae</taxon>
        <taxon>Salmoninae</taxon>
        <taxon>Oncorhynchus</taxon>
    </lineage>
</organism>